<dbReference type="EMBL" id="JAHXZJ010001864">
    <property type="protein sequence ID" value="KAH0549689.1"/>
    <property type="molecule type" value="Genomic_DNA"/>
</dbReference>
<feature type="compositionally biased region" description="Polar residues" evidence="1">
    <location>
        <begin position="155"/>
        <end position="191"/>
    </location>
</feature>
<accession>A0AAV7ID68</accession>
<reference evidence="2 3" key="1">
    <citation type="journal article" date="2021" name="J. Hered.">
        <title>A chromosome-level genome assembly of the parasitoid wasp, Cotesia glomerata (Hymenoptera: Braconidae).</title>
        <authorList>
            <person name="Pinto B.J."/>
            <person name="Weis J.J."/>
            <person name="Gamble T."/>
            <person name="Ode P.J."/>
            <person name="Paul R."/>
            <person name="Zaspel J.M."/>
        </authorList>
    </citation>
    <scope>NUCLEOTIDE SEQUENCE [LARGE SCALE GENOMIC DNA]</scope>
    <source>
        <strain evidence="2">CgM1</strain>
    </source>
</reference>
<name>A0AAV7ID68_COTGL</name>
<sequence>MGGRKKKFARLWCLKNKEHYVVPLATIPKMHREIGKIFNYHRVENKLLEIGETSLDGRTSSPTLNNKKETSPVKNNVMKVQLPPIITSPPLSNSSSTTEPPSSTSLVNLNNTSAEEDGVLNLKTVPIDKSSTQSNVMSSMQQTTSPILMEKNMTSKHTSSTFSPLSSTGTTHAQKTNELQSASTSQSTVLDQTPEIPEYQNNFLKQNSVIDFTSVPLALQNEFLTSNTSTFQKPLISPGLMCYFSALGSQFQQINDFNDANPPSFPNDYTDDQDTVVEQSLTMPNSETVNSSVVEDITGHTSPVMTYKRLKTMHLPSSTTANVQDILRSNPEQLAVDNDQTVRTDIASSKSTIATESETLALNDKLSDPSIFNSNSNDKSNEDQRSSIAPMTDPGVIQIVTELLKCLPDGEITLRDVMIQRSLYLIVQRLYEL</sequence>
<feature type="region of interest" description="Disordered" evidence="1">
    <location>
        <begin position="153"/>
        <end position="191"/>
    </location>
</feature>
<keyword evidence="3" id="KW-1185">Reference proteome</keyword>
<gene>
    <name evidence="2" type="ORF">KQX54_012544</name>
</gene>
<dbReference type="Proteomes" id="UP000826195">
    <property type="component" value="Unassembled WGS sequence"/>
</dbReference>
<feature type="region of interest" description="Disordered" evidence="1">
    <location>
        <begin position="85"/>
        <end position="109"/>
    </location>
</feature>
<dbReference type="AlphaFoldDB" id="A0AAV7ID68"/>
<proteinExistence type="predicted"/>
<comment type="caution">
    <text evidence="2">The sequence shown here is derived from an EMBL/GenBank/DDBJ whole genome shotgun (WGS) entry which is preliminary data.</text>
</comment>
<protein>
    <submittedName>
        <fullName evidence="2">Uncharacterized protein</fullName>
    </submittedName>
</protein>
<organism evidence="2 3">
    <name type="scientific">Cotesia glomerata</name>
    <name type="common">Lepidopteran parasitic wasp</name>
    <name type="synonym">Apanteles glomeratus</name>
    <dbReference type="NCBI Taxonomy" id="32391"/>
    <lineage>
        <taxon>Eukaryota</taxon>
        <taxon>Metazoa</taxon>
        <taxon>Ecdysozoa</taxon>
        <taxon>Arthropoda</taxon>
        <taxon>Hexapoda</taxon>
        <taxon>Insecta</taxon>
        <taxon>Pterygota</taxon>
        <taxon>Neoptera</taxon>
        <taxon>Endopterygota</taxon>
        <taxon>Hymenoptera</taxon>
        <taxon>Apocrita</taxon>
        <taxon>Ichneumonoidea</taxon>
        <taxon>Braconidae</taxon>
        <taxon>Microgastrinae</taxon>
        <taxon>Cotesia</taxon>
    </lineage>
</organism>
<evidence type="ECO:0000313" key="2">
    <source>
        <dbReference type="EMBL" id="KAH0549689.1"/>
    </source>
</evidence>
<evidence type="ECO:0000313" key="3">
    <source>
        <dbReference type="Proteomes" id="UP000826195"/>
    </source>
</evidence>
<feature type="region of interest" description="Disordered" evidence="1">
    <location>
        <begin position="365"/>
        <end position="390"/>
    </location>
</feature>
<evidence type="ECO:0000256" key="1">
    <source>
        <dbReference type="SAM" id="MobiDB-lite"/>
    </source>
</evidence>